<feature type="domain" description="Fe2OG dioxygenase" evidence="6">
    <location>
        <begin position="194"/>
        <end position="289"/>
    </location>
</feature>
<dbReference type="GO" id="GO:0046872">
    <property type="term" value="F:metal ion binding"/>
    <property type="evidence" value="ECO:0007669"/>
    <property type="project" value="UniProtKB-KW"/>
</dbReference>
<dbReference type="EMBL" id="JBBNAE010000004">
    <property type="protein sequence ID" value="KAK9129644.1"/>
    <property type="molecule type" value="Genomic_DNA"/>
</dbReference>
<evidence type="ECO:0000256" key="2">
    <source>
        <dbReference type="ARBA" id="ARBA00022723"/>
    </source>
</evidence>
<protein>
    <recommendedName>
        <fullName evidence="6">Fe2OG dioxygenase domain-containing protein</fullName>
    </recommendedName>
</protein>
<evidence type="ECO:0000259" key="6">
    <source>
        <dbReference type="PROSITE" id="PS51471"/>
    </source>
</evidence>
<evidence type="ECO:0000313" key="8">
    <source>
        <dbReference type="Proteomes" id="UP001417504"/>
    </source>
</evidence>
<dbReference type="Pfam" id="PF03171">
    <property type="entry name" value="2OG-FeII_Oxy"/>
    <property type="match status" value="1"/>
</dbReference>
<keyword evidence="4 5" id="KW-0408">Iron</keyword>
<dbReference type="PANTHER" id="PTHR10209:SF885">
    <property type="entry name" value="2OG-FE(II) OXYGENASE FAMILY, PUTATIVE (AFU_ORTHOLOGUE AFUA_2G00750)-RELATED"/>
    <property type="match status" value="1"/>
</dbReference>
<keyword evidence="2 5" id="KW-0479">Metal-binding</keyword>
<dbReference type="Proteomes" id="UP001417504">
    <property type="component" value="Unassembled WGS sequence"/>
</dbReference>
<dbReference type="SUPFAM" id="SSF51197">
    <property type="entry name" value="Clavaminate synthase-like"/>
    <property type="match status" value="1"/>
</dbReference>
<dbReference type="InterPro" id="IPR026992">
    <property type="entry name" value="DIOX_N"/>
</dbReference>
<gene>
    <name evidence="7" type="ORF">Sjap_010131</name>
</gene>
<keyword evidence="3 5" id="KW-0560">Oxidoreductase</keyword>
<dbReference type="PROSITE" id="PS51471">
    <property type="entry name" value="FE2OG_OXY"/>
    <property type="match status" value="1"/>
</dbReference>
<dbReference type="PANTHER" id="PTHR10209">
    <property type="entry name" value="OXIDOREDUCTASE, 2OG-FE II OXYGENASE FAMILY PROTEIN"/>
    <property type="match status" value="1"/>
</dbReference>
<evidence type="ECO:0000256" key="5">
    <source>
        <dbReference type="RuleBase" id="RU003682"/>
    </source>
</evidence>
<keyword evidence="8" id="KW-1185">Reference proteome</keyword>
<accession>A0AAP0J8U5</accession>
<dbReference type="PRINTS" id="PR00682">
    <property type="entry name" value="IPNSYNTHASE"/>
</dbReference>
<sequence length="344" mass="39484">MGEVDPAFIQAEEHRPSLTITETQGIPVIDLAPLSHPQNKSSPAFSQLVSQIGDACRDWGFFQVINHGVPSHLLHRLLTVSNEFFALPLDEKRKVVRDQANPFGYYDTEHTKNVRDWKEVFDFTMINPVPVDTLLGTDGFGELKNNWPQHPPKMKEVCEEYAREVERLCYKLLEIISLSLGLVGNRFDEHFKSRTNFIRLNHYPPCPAPELALGVGRHKDPGALTVLYQDNVSGLDVKRKTDGGWIRVKPIPDSFIVNVWSNGKYESVEHRVVVNSERERFSIPFFFTPRFDVMVKPAEELIGEHSHAKYKEYSWGDFFMSRTDSNYKKLGVANRQISDFEIHV</sequence>
<reference evidence="7 8" key="1">
    <citation type="submission" date="2024-01" db="EMBL/GenBank/DDBJ databases">
        <title>Genome assemblies of Stephania.</title>
        <authorList>
            <person name="Yang L."/>
        </authorList>
    </citation>
    <scope>NUCLEOTIDE SEQUENCE [LARGE SCALE GENOMIC DNA]</scope>
    <source>
        <strain evidence="7">QJT</strain>
        <tissue evidence="7">Leaf</tissue>
    </source>
</reference>
<name>A0AAP0J8U5_9MAGN</name>
<evidence type="ECO:0000313" key="7">
    <source>
        <dbReference type="EMBL" id="KAK9129644.1"/>
    </source>
</evidence>
<evidence type="ECO:0000256" key="3">
    <source>
        <dbReference type="ARBA" id="ARBA00023002"/>
    </source>
</evidence>
<dbReference type="Gene3D" id="2.60.120.330">
    <property type="entry name" value="B-lactam Antibiotic, Isopenicillin N Synthase, Chain"/>
    <property type="match status" value="1"/>
</dbReference>
<dbReference type="InterPro" id="IPR044861">
    <property type="entry name" value="IPNS-like_FE2OG_OXY"/>
</dbReference>
<dbReference type="Pfam" id="PF14226">
    <property type="entry name" value="DIOX_N"/>
    <property type="match status" value="1"/>
</dbReference>
<comment type="caution">
    <text evidence="7">The sequence shown here is derived from an EMBL/GenBank/DDBJ whole genome shotgun (WGS) entry which is preliminary data.</text>
</comment>
<dbReference type="AlphaFoldDB" id="A0AAP0J8U5"/>
<dbReference type="FunFam" id="2.60.120.330:FF:000012">
    <property type="entry name" value="Gibberellin 20 oxidase 1"/>
    <property type="match status" value="1"/>
</dbReference>
<comment type="similarity">
    <text evidence="1 5">Belongs to the iron/ascorbate-dependent oxidoreductase family.</text>
</comment>
<evidence type="ECO:0000256" key="4">
    <source>
        <dbReference type="ARBA" id="ARBA00023004"/>
    </source>
</evidence>
<dbReference type="InterPro" id="IPR005123">
    <property type="entry name" value="Oxoglu/Fe-dep_dioxygenase_dom"/>
</dbReference>
<evidence type="ECO:0000256" key="1">
    <source>
        <dbReference type="ARBA" id="ARBA00008056"/>
    </source>
</evidence>
<dbReference type="GO" id="GO:0051213">
    <property type="term" value="F:dioxygenase activity"/>
    <property type="evidence" value="ECO:0007669"/>
    <property type="project" value="UniProtKB-ARBA"/>
</dbReference>
<proteinExistence type="inferred from homology"/>
<organism evidence="7 8">
    <name type="scientific">Stephania japonica</name>
    <dbReference type="NCBI Taxonomy" id="461633"/>
    <lineage>
        <taxon>Eukaryota</taxon>
        <taxon>Viridiplantae</taxon>
        <taxon>Streptophyta</taxon>
        <taxon>Embryophyta</taxon>
        <taxon>Tracheophyta</taxon>
        <taxon>Spermatophyta</taxon>
        <taxon>Magnoliopsida</taxon>
        <taxon>Ranunculales</taxon>
        <taxon>Menispermaceae</taxon>
        <taxon>Menispermoideae</taxon>
        <taxon>Cissampelideae</taxon>
        <taxon>Stephania</taxon>
    </lineage>
</organism>
<dbReference type="InterPro" id="IPR027443">
    <property type="entry name" value="IPNS-like_sf"/>
</dbReference>